<evidence type="ECO:0000256" key="1">
    <source>
        <dbReference type="SAM" id="MobiDB-lite"/>
    </source>
</evidence>
<name>A0ABN8XZV9_RANTA</name>
<protein>
    <submittedName>
        <fullName evidence="2">Uncharacterized protein</fullName>
    </submittedName>
</protein>
<keyword evidence="3" id="KW-1185">Reference proteome</keyword>
<evidence type="ECO:0000313" key="2">
    <source>
        <dbReference type="EMBL" id="CAI9154879.1"/>
    </source>
</evidence>
<feature type="region of interest" description="Disordered" evidence="1">
    <location>
        <begin position="190"/>
        <end position="211"/>
    </location>
</feature>
<evidence type="ECO:0000313" key="3">
    <source>
        <dbReference type="Proteomes" id="UP001176941"/>
    </source>
</evidence>
<reference evidence="2" key="1">
    <citation type="submission" date="2023-04" db="EMBL/GenBank/DDBJ databases">
        <authorList>
            <consortium name="ELIXIR-Norway"/>
        </authorList>
    </citation>
    <scope>NUCLEOTIDE SEQUENCE [LARGE SCALE GENOMIC DNA]</scope>
</reference>
<accession>A0ABN8XZV9</accession>
<organism evidence="2 3">
    <name type="scientific">Rangifer tarandus platyrhynchus</name>
    <name type="common">Svalbard reindeer</name>
    <dbReference type="NCBI Taxonomy" id="3082113"/>
    <lineage>
        <taxon>Eukaryota</taxon>
        <taxon>Metazoa</taxon>
        <taxon>Chordata</taxon>
        <taxon>Craniata</taxon>
        <taxon>Vertebrata</taxon>
        <taxon>Euteleostomi</taxon>
        <taxon>Mammalia</taxon>
        <taxon>Eutheria</taxon>
        <taxon>Laurasiatheria</taxon>
        <taxon>Artiodactyla</taxon>
        <taxon>Ruminantia</taxon>
        <taxon>Pecora</taxon>
        <taxon>Cervidae</taxon>
        <taxon>Odocoileinae</taxon>
        <taxon>Rangifer</taxon>
    </lineage>
</organism>
<proteinExistence type="predicted"/>
<gene>
    <name evidence="2" type="ORF">MRATA1EN1_LOCUS3841</name>
</gene>
<dbReference type="EMBL" id="OX459947">
    <property type="protein sequence ID" value="CAI9154879.1"/>
    <property type="molecule type" value="Genomic_DNA"/>
</dbReference>
<dbReference type="Proteomes" id="UP001176941">
    <property type="component" value="Chromosome 11"/>
</dbReference>
<sequence length="231" mass="24907">MGQDEGATAIVAARGDVTGDLEEPVREDVVLSGWGGMRPVDILVLTDPALLCFLHLDSTEVTCVESDFVVGGTEEESRCSSKERGRICGGRWPGTVLWQTASLKTSAHAQRSPFLPDLGGRQFLYVCSALPLSPLPHVLSDEIVQDSFRSSHLGNSEDTSSWAQSNCLQYRLVVSGSIWTRRLTSRSPWEPSVRVLDTKEGGAEGGAGRGKGSELGFGGVWRRLSGEAMLE</sequence>